<reference evidence="2" key="1">
    <citation type="submission" date="2016-10" db="EMBL/GenBank/DDBJ databases">
        <authorList>
            <person name="Varghese N."/>
        </authorList>
    </citation>
    <scope>NUCLEOTIDE SEQUENCE [LARGE SCALE GENOMIC DNA]</scope>
    <source>
        <strain evidence="2">Nsp8</strain>
    </source>
</reference>
<accession>A0A1I4Z3S9</accession>
<organism evidence="1 2">
    <name type="scientific">Nitrosospira briensis</name>
    <dbReference type="NCBI Taxonomy" id="35799"/>
    <lineage>
        <taxon>Bacteria</taxon>
        <taxon>Pseudomonadati</taxon>
        <taxon>Pseudomonadota</taxon>
        <taxon>Betaproteobacteria</taxon>
        <taxon>Nitrosomonadales</taxon>
        <taxon>Nitrosomonadaceae</taxon>
        <taxon>Nitrosospira</taxon>
    </lineage>
</organism>
<proteinExistence type="predicted"/>
<keyword evidence="2" id="KW-1185">Reference proteome</keyword>
<dbReference type="Proteomes" id="UP000183107">
    <property type="component" value="Unassembled WGS sequence"/>
</dbReference>
<evidence type="ECO:0000313" key="1">
    <source>
        <dbReference type="EMBL" id="SFN44639.1"/>
    </source>
</evidence>
<gene>
    <name evidence="1" type="ORF">SAMN05216386_1002</name>
</gene>
<dbReference type="AlphaFoldDB" id="A0A1I4Z3S9"/>
<dbReference type="RefSeq" id="WP_074795170.1">
    <property type="nucleotide sequence ID" value="NZ_FOVJ01000001.1"/>
</dbReference>
<protein>
    <submittedName>
        <fullName evidence="1">Uncharacterized protein</fullName>
    </submittedName>
</protein>
<name>A0A1I4Z3S9_9PROT</name>
<sequence>MNIDESIEGVLVLAGPFDPCRILEQRNRYDLLPIPRERDAFKDVIINMVKVEMSRRVWGETLNLDRERLD</sequence>
<dbReference type="EMBL" id="FOVJ01000001">
    <property type="protein sequence ID" value="SFN44639.1"/>
    <property type="molecule type" value="Genomic_DNA"/>
</dbReference>
<evidence type="ECO:0000313" key="2">
    <source>
        <dbReference type="Proteomes" id="UP000183107"/>
    </source>
</evidence>